<feature type="region of interest" description="Disordered" evidence="1">
    <location>
        <begin position="45"/>
        <end position="109"/>
    </location>
</feature>
<evidence type="ECO:0000313" key="3">
    <source>
        <dbReference type="Proteomes" id="UP001140949"/>
    </source>
</evidence>
<comment type="caution">
    <text evidence="2">The sequence shown here is derived from an EMBL/GenBank/DDBJ whole genome shotgun (WGS) entry which is preliminary data.</text>
</comment>
<dbReference type="Proteomes" id="UP001140949">
    <property type="component" value="Unassembled WGS sequence"/>
</dbReference>
<dbReference type="AlphaFoldDB" id="A0AAX6IJJ0"/>
<proteinExistence type="predicted"/>
<accession>A0AAX6IJJ0</accession>
<evidence type="ECO:0000313" key="2">
    <source>
        <dbReference type="EMBL" id="KAJ6852957.1"/>
    </source>
</evidence>
<name>A0AAX6IJJ0_IRIPA</name>
<keyword evidence="3" id="KW-1185">Reference proteome</keyword>
<sequence>MAGGSTRVVDGVTRGSHLPEAVGSVQHMAGHGGLLPAAHRRRCRGPVSEALPQRSGVLDPEDQERCRREGRSRRGEGRGEEEEEKGEVLEIESGEVEEKEEEVQEKWRK</sequence>
<organism evidence="2 3">
    <name type="scientific">Iris pallida</name>
    <name type="common">Sweet iris</name>
    <dbReference type="NCBI Taxonomy" id="29817"/>
    <lineage>
        <taxon>Eukaryota</taxon>
        <taxon>Viridiplantae</taxon>
        <taxon>Streptophyta</taxon>
        <taxon>Embryophyta</taxon>
        <taxon>Tracheophyta</taxon>
        <taxon>Spermatophyta</taxon>
        <taxon>Magnoliopsida</taxon>
        <taxon>Liliopsida</taxon>
        <taxon>Asparagales</taxon>
        <taxon>Iridaceae</taxon>
        <taxon>Iridoideae</taxon>
        <taxon>Irideae</taxon>
        <taxon>Iris</taxon>
    </lineage>
</organism>
<feature type="compositionally biased region" description="Basic and acidic residues" evidence="1">
    <location>
        <begin position="63"/>
        <end position="78"/>
    </location>
</feature>
<evidence type="ECO:0000256" key="1">
    <source>
        <dbReference type="SAM" id="MobiDB-lite"/>
    </source>
</evidence>
<feature type="region of interest" description="Disordered" evidence="1">
    <location>
        <begin position="1"/>
        <end position="22"/>
    </location>
</feature>
<feature type="compositionally biased region" description="Acidic residues" evidence="1">
    <location>
        <begin position="79"/>
        <end position="103"/>
    </location>
</feature>
<reference evidence="2" key="1">
    <citation type="journal article" date="2023" name="GigaByte">
        <title>Genome assembly of the bearded iris, Iris pallida Lam.</title>
        <authorList>
            <person name="Bruccoleri R.E."/>
            <person name="Oakeley E.J."/>
            <person name="Faust A.M.E."/>
            <person name="Altorfer M."/>
            <person name="Dessus-Babus S."/>
            <person name="Burckhardt D."/>
            <person name="Oertli M."/>
            <person name="Naumann U."/>
            <person name="Petersen F."/>
            <person name="Wong J."/>
        </authorList>
    </citation>
    <scope>NUCLEOTIDE SEQUENCE</scope>
    <source>
        <strain evidence="2">GSM-AAB239-AS_SAM_17_03QT</strain>
    </source>
</reference>
<gene>
    <name evidence="2" type="ORF">M6B38_252440</name>
</gene>
<dbReference type="EMBL" id="JANAVB010001382">
    <property type="protein sequence ID" value="KAJ6852957.1"/>
    <property type="molecule type" value="Genomic_DNA"/>
</dbReference>
<reference evidence="2" key="2">
    <citation type="submission" date="2023-04" db="EMBL/GenBank/DDBJ databases">
        <authorList>
            <person name="Bruccoleri R.E."/>
            <person name="Oakeley E.J."/>
            <person name="Faust A.-M."/>
            <person name="Dessus-Babus S."/>
            <person name="Altorfer M."/>
            <person name="Burckhardt D."/>
            <person name="Oertli M."/>
            <person name="Naumann U."/>
            <person name="Petersen F."/>
            <person name="Wong J."/>
        </authorList>
    </citation>
    <scope>NUCLEOTIDE SEQUENCE</scope>
    <source>
        <strain evidence="2">GSM-AAB239-AS_SAM_17_03QT</strain>
        <tissue evidence="2">Leaf</tissue>
    </source>
</reference>
<protein>
    <submittedName>
        <fullName evidence="2">Uncharacterized protein</fullName>
    </submittedName>
</protein>